<proteinExistence type="predicted"/>
<dbReference type="PANTHER" id="PTHR11439:SF524">
    <property type="entry name" value="RNA-DIRECTED DNA POLYMERASE, PROTEIN KINASE RLK-PELLE-DLSV FAMILY"/>
    <property type="match status" value="1"/>
</dbReference>
<name>A0AA89AEH0_9ASTE</name>
<dbReference type="Pfam" id="PF07727">
    <property type="entry name" value="RVT_2"/>
    <property type="match status" value="1"/>
</dbReference>
<dbReference type="Proteomes" id="UP001188597">
    <property type="component" value="Unassembled WGS sequence"/>
</dbReference>
<keyword evidence="3" id="KW-1185">Reference proteome</keyword>
<comment type="caution">
    <text evidence="2">The sequence shown here is derived from an EMBL/GenBank/DDBJ whole genome shotgun (WGS) entry which is preliminary data.</text>
</comment>
<gene>
    <name evidence="2" type="ORF">RJ639_020822</name>
</gene>
<dbReference type="EMBL" id="JAVXUP010002970">
    <property type="protein sequence ID" value="KAK3000614.1"/>
    <property type="molecule type" value="Genomic_DNA"/>
</dbReference>
<dbReference type="PANTHER" id="PTHR11439">
    <property type="entry name" value="GAG-POL-RELATED RETROTRANSPOSON"/>
    <property type="match status" value="1"/>
</dbReference>
<reference evidence="2" key="1">
    <citation type="submission" date="2022-12" db="EMBL/GenBank/DDBJ databases">
        <title>Draft genome assemblies for two species of Escallonia (Escalloniales).</title>
        <authorList>
            <person name="Chanderbali A."/>
            <person name="Dervinis C."/>
            <person name="Anghel I."/>
            <person name="Soltis D."/>
            <person name="Soltis P."/>
            <person name="Zapata F."/>
        </authorList>
    </citation>
    <scope>NUCLEOTIDE SEQUENCE</scope>
    <source>
        <strain evidence="2">UCBG64.0493</strain>
        <tissue evidence="2">Leaf</tissue>
    </source>
</reference>
<evidence type="ECO:0000313" key="2">
    <source>
        <dbReference type="EMBL" id="KAK3000614.1"/>
    </source>
</evidence>
<feature type="domain" description="Reverse transcriptase Ty1/copia-type" evidence="1">
    <location>
        <begin position="130"/>
        <end position="224"/>
    </location>
</feature>
<dbReference type="AlphaFoldDB" id="A0AA89AEH0"/>
<organism evidence="2 3">
    <name type="scientific">Escallonia herrerae</name>
    <dbReference type="NCBI Taxonomy" id="1293975"/>
    <lineage>
        <taxon>Eukaryota</taxon>
        <taxon>Viridiplantae</taxon>
        <taxon>Streptophyta</taxon>
        <taxon>Embryophyta</taxon>
        <taxon>Tracheophyta</taxon>
        <taxon>Spermatophyta</taxon>
        <taxon>Magnoliopsida</taxon>
        <taxon>eudicotyledons</taxon>
        <taxon>Gunneridae</taxon>
        <taxon>Pentapetalae</taxon>
        <taxon>asterids</taxon>
        <taxon>campanulids</taxon>
        <taxon>Escalloniales</taxon>
        <taxon>Escalloniaceae</taxon>
        <taxon>Escallonia</taxon>
    </lineage>
</organism>
<dbReference type="SUPFAM" id="SSF56672">
    <property type="entry name" value="DNA/RNA polymerases"/>
    <property type="match status" value="1"/>
</dbReference>
<dbReference type="InterPro" id="IPR013103">
    <property type="entry name" value="RVT_2"/>
</dbReference>
<protein>
    <recommendedName>
        <fullName evidence="1">Reverse transcriptase Ty1/copia-type domain-containing protein</fullName>
    </recommendedName>
</protein>
<accession>A0AA89AEH0</accession>
<evidence type="ECO:0000313" key="3">
    <source>
        <dbReference type="Proteomes" id="UP001188597"/>
    </source>
</evidence>
<sequence>MLMEFSRYFGVLARKMVKLKATKTKALLTVEARFDPSDLPCPLALMSILKENMLGAAVFLGDFGEMMVEMDGVCKAGIVKANPKYAFILSAIPQEPKTMKSAFKHPGWKQAMVEEMQALIANDTLDLVPHSSLFVDCHGNQIMILLLYVDDMILTGNNNALLDEFTADLGRMFSMKDLGPLHFFLGIQVNRTPDGLFLHQSKYAGDLLQCAMMVDSKPIANPTAPKSFSLKNKDSLFHDPTLFRSIVGGLQYLTMTRPDLSYAINVVCHHMHHPTQAAFQLMKRILRYVKGTTQLGLQIRSASSLDLYAFCDAD</sequence>
<evidence type="ECO:0000259" key="1">
    <source>
        <dbReference type="Pfam" id="PF07727"/>
    </source>
</evidence>
<dbReference type="InterPro" id="IPR043502">
    <property type="entry name" value="DNA/RNA_pol_sf"/>
</dbReference>